<dbReference type="SUPFAM" id="SSF53448">
    <property type="entry name" value="Nucleotide-diphospho-sugar transferases"/>
    <property type="match status" value="1"/>
</dbReference>
<dbReference type="RefSeq" id="WP_330169957.1">
    <property type="nucleotide sequence ID" value="NZ_CP137080.1"/>
</dbReference>
<keyword evidence="2" id="KW-1185">Reference proteome</keyword>
<name>A0AAU0MF81_9MICO</name>
<protein>
    <submittedName>
        <fullName evidence="1">Uncharacterized protein</fullName>
    </submittedName>
</protein>
<dbReference type="KEGG" id="mliy:RYJ27_08845"/>
<sequence>MPISFVVTTLGRVDSLERLMLSLAPQMGPDDQLIIVAQAHLPDVEALVESRRNLFPRDIILGESARGASRGRNVGVAMADADRDRLLMFPNDTSHFPDGAVETIRQAMGTAGAGAVTVRTAGGDRFSLPSPSAPLDSRSVWRVIEMGLIVRLSVFANAGGFDEQLGTGAVTPWQAGEVTDLLMRMLRSDPGLERSFVWIPAERAYVGGIEETRGLTGTERRRKLRAYGRGVGRVFSIHPFPVWHRVRFLVAGLVIGMLRRDEYALGDGFTAFAGRLEGLSGRVVGGPRTAVTR</sequence>
<dbReference type="EMBL" id="CP137080">
    <property type="protein sequence ID" value="WOQ68816.1"/>
    <property type="molecule type" value="Genomic_DNA"/>
</dbReference>
<evidence type="ECO:0000313" key="1">
    <source>
        <dbReference type="EMBL" id="WOQ68816.1"/>
    </source>
</evidence>
<accession>A0AAU0MF81</accession>
<dbReference type="Proteomes" id="UP001329313">
    <property type="component" value="Chromosome"/>
</dbReference>
<dbReference type="InterPro" id="IPR029044">
    <property type="entry name" value="Nucleotide-diphossugar_trans"/>
</dbReference>
<evidence type="ECO:0000313" key="2">
    <source>
        <dbReference type="Proteomes" id="UP001329313"/>
    </source>
</evidence>
<dbReference type="AlphaFoldDB" id="A0AAU0MF81"/>
<dbReference type="Gene3D" id="3.90.550.10">
    <property type="entry name" value="Spore Coat Polysaccharide Biosynthesis Protein SpsA, Chain A"/>
    <property type="match status" value="1"/>
</dbReference>
<organism evidence="1 2">
    <name type="scientific">Microbacterium limosum</name>
    <dbReference type="NCBI Taxonomy" id="3079935"/>
    <lineage>
        <taxon>Bacteria</taxon>
        <taxon>Bacillati</taxon>
        <taxon>Actinomycetota</taxon>
        <taxon>Actinomycetes</taxon>
        <taxon>Micrococcales</taxon>
        <taxon>Microbacteriaceae</taxon>
        <taxon>Microbacterium</taxon>
    </lineage>
</organism>
<reference evidence="1 2" key="1">
    <citation type="submission" date="2023-10" db="EMBL/GenBank/DDBJ databases">
        <title>Y20.</title>
        <authorList>
            <person name="Zhang G."/>
            <person name="Ding Y."/>
        </authorList>
    </citation>
    <scope>NUCLEOTIDE SEQUENCE [LARGE SCALE GENOMIC DNA]</scope>
    <source>
        <strain evidence="1 2">Y20</strain>
    </source>
</reference>
<proteinExistence type="predicted"/>
<gene>
    <name evidence="1" type="ORF">RYJ27_08845</name>
</gene>